<feature type="region of interest" description="Disordered" evidence="1">
    <location>
        <begin position="1"/>
        <end position="34"/>
    </location>
</feature>
<dbReference type="Pfam" id="PF12776">
    <property type="entry name" value="Myb_DNA-bind_3"/>
    <property type="match status" value="1"/>
</dbReference>
<dbReference type="AlphaFoldDB" id="A0A8T0XIX2"/>
<feature type="compositionally biased region" description="Gly residues" evidence="1">
    <location>
        <begin position="18"/>
        <end position="34"/>
    </location>
</feature>
<evidence type="ECO:0000313" key="3">
    <source>
        <dbReference type="EMBL" id="KAG2659880.1"/>
    </source>
</evidence>
<dbReference type="PANTHER" id="PTHR47069:SF11">
    <property type="entry name" value="OS04G0275550 PROTEIN"/>
    <property type="match status" value="1"/>
</dbReference>
<feature type="region of interest" description="Disordered" evidence="1">
    <location>
        <begin position="253"/>
        <end position="295"/>
    </location>
</feature>
<dbReference type="EMBL" id="CM029037">
    <property type="protein sequence ID" value="KAG2659880.1"/>
    <property type="molecule type" value="Genomic_DNA"/>
</dbReference>
<dbReference type="InterPro" id="IPR024752">
    <property type="entry name" value="Myb/SANT-like_dom"/>
</dbReference>
<dbReference type="Proteomes" id="UP000823388">
    <property type="component" value="Chromosome 1K"/>
</dbReference>
<evidence type="ECO:0000256" key="1">
    <source>
        <dbReference type="SAM" id="MobiDB-lite"/>
    </source>
</evidence>
<sequence>MRGFIPPGSSLGTAVPGHSGGGGRQTSTGYGGDFSAGLQSPMSYAGDSSACCGFRMPPGASLPRGRGRGTSRGGGRGRERPSSSATDASDADDDEDIEDEDECGPDGKNKFDKARWTEQNTFILCEIAVEELRDGNCVKGAWTTRGYQNLKDKYFERAGLKHTTKQIKNRFTMLKRWYVAWNGEIAASTAWWNQKISQNPNAKKFQRGNPEYMDMLIELFQSVAVDGTTAYFPGDEEEEEPDAEEFSVDEGFVQPGSTRLSGHDGFNNSPMSTSSRKRGSSSCDTTATSPGKKSKSPVVKLVRGFMQKFSIESEKSNQLIAELIKQTGQAREKRPNTTVDELTTCQNLAIDCWAAEDSANRVMFMNMKSKEARFMWLRRYCVLKNLT</sequence>
<dbReference type="PANTHER" id="PTHR47069">
    <property type="match status" value="1"/>
</dbReference>
<evidence type="ECO:0000313" key="4">
    <source>
        <dbReference type="Proteomes" id="UP000823388"/>
    </source>
</evidence>
<gene>
    <name evidence="3" type="ORF">PVAP13_1KG397905</name>
</gene>
<reference evidence="3" key="1">
    <citation type="submission" date="2020-05" db="EMBL/GenBank/DDBJ databases">
        <title>WGS assembly of Panicum virgatum.</title>
        <authorList>
            <person name="Lovell J.T."/>
            <person name="Jenkins J."/>
            <person name="Shu S."/>
            <person name="Juenger T.E."/>
            <person name="Schmutz J."/>
        </authorList>
    </citation>
    <scope>NUCLEOTIDE SEQUENCE</scope>
    <source>
        <strain evidence="3">AP13</strain>
    </source>
</reference>
<accession>A0A8T0XIX2</accession>
<comment type="caution">
    <text evidence="3">The sequence shown here is derived from an EMBL/GenBank/DDBJ whole genome shotgun (WGS) entry which is preliminary data.</text>
</comment>
<name>A0A8T0XIX2_PANVG</name>
<feature type="compositionally biased region" description="Acidic residues" evidence="1">
    <location>
        <begin position="89"/>
        <end position="104"/>
    </location>
</feature>
<organism evidence="3 4">
    <name type="scientific">Panicum virgatum</name>
    <name type="common">Blackwell switchgrass</name>
    <dbReference type="NCBI Taxonomy" id="38727"/>
    <lineage>
        <taxon>Eukaryota</taxon>
        <taxon>Viridiplantae</taxon>
        <taxon>Streptophyta</taxon>
        <taxon>Embryophyta</taxon>
        <taxon>Tracheophyta</taxon>
        <taxon>Spermatophyta</taxon>
        <taxon>Magnoliopsida</taxon>
        <taxon>Liliopsida</taxon>
        <taxon>Poales</taxon>
        <taxon>Poaceae</taxon>
        <taxon>PACMAD clade</taxon>
        <taxon>Panicoideae</taxon>
        <taxon>Panicodae</taxon>
        <taxon>Paniceae</taxon>
        <taxon>Panicinae</taxon>
        <taxon>Panicum</taxon>
        <taxon>Panicum sect. Hiantes</taxon>
    </lineage>
</organism>
<protein>
    <recommendedName>
        <fullName evidence="2">Myb/SANT-like domain-containing protein</fullName>
    </recommendedName>
</protein>
<feature type="region of interest" description="Disordered" evidence="1">
    <location>
        <begin position="56"/>
        <end position="111"/>
    </location>
</feature>
<evidence type="ECO:0000259" key="2">
    <source>
        <dbReference type="Pfam" id="PF12776"/>
    </source>
</evidence>
<proteinExistence type="predicted"/>
<keyword evidence="4" id="KW-1185">Reference proteome</keyword>
<feature type="domain" description="Myb/SANT-like" evidence="2">
    <location>
        <begin position="115"/>
        <end position="195"/>
    </location>
</feature>